<evidence type="ECO:0000313" key="4">
    <source>
        <dbReference type="Proteomes" id="UP000016922"/>
    </source>
</evidence>
<evidence type="ECO:0000256" key="2">
    <source>
        <dbReference type="SAM" id="Phobius"/>
    </source>
</evidence>
<keyword evidence="2" id="KW-0812">Transmembrane</keyword>
<organism evidence="3 4">
    <name type="scientific">Glarea lozoyensis (strain ATCC 20868 / MF5171)</name>
    <dbReference type="NCBI Taxonomy" id="1116229"/>
    <lineage>
        <taxon>Eukaryota</taxon>
        <taxon>Fungi</taxon>
        <taxon>Dikarya</taxon>
        <taxon>Ascomycota</taxon>
        <taxon>Pezizomycotina</taxon>
        <taxon>Leotiomycetes</taxon>
        <taxon>Helotiales</taxon>
        <taxon>Helotiaceae</taxon>
        <taxon>Glarea</taxon>
    </lineage>
</organism>
<accession>S3CSV4</accession>
<evidence type="ECO:0000256" key="1">
    <source>
        <dbReference type="SAM" id="MobiDB-lite"/>
    </source>
</evidence>
<feature type="compositionally biased region" description="Polar residues" evidence="1">
    <location>
        <begin position="166"/>
        <end position="175"/>
    </location>
</feature>
<sequence length="479" mass="54851">MSILFYRRPDYLSRPAGPINHKDCQRYVERAKKSERIIPDGLSFDEIMNHHSLPPCSLNDFMDYLVYIEHNAENLQFFLWYKDYCQRFEALPEREKALSPPFYPETADAPDLSRGRDMEKDTVKKHKDNDREKSGYKSNGAALFSEDKNTPSPTRPAGEAFEHSFETPSASEFSSIPNDADVAAQAGLKWQPFTIQPMREEINRIMRHYLAFTSPRELNLSHKDRALCLHALQHTTHPTALMPAVKIAEAALRGQSHPNFIRWSICNGNRPRVFFVRTASTNSVIFGFILAIVLTLSRKSRWWRIFAAIIWLGGFSATVAAYKGLCVIMYFSHSRALRPWEQNLDEELTDVEVDRRGSSASDQRGAQVSSSDGPQSQTPPDYVDSNATTQEDSQQGYSRPTSMRSFGPKNSYYENANWKSRYERKSLFRKIFDRETYTQDPALKFLQDRIIIGAVIWAVIITIPLTVVFVALPKGNYYG</sequence>
<keyword evidence="4" id="KW-1185">Reference proteome</keyword>
<keyword evidence="2" id="KW-0472">Membrane</keyword>
<feature type="transmembrane region" description="Helical" evidence="2">
    <location>
        <begin position="302"/>
        <end position="331"/>
    </location>
</feature>
<feature type="region of interest" description="Disordered" evidence="1">
    <location>
        <begin position="99"/>
        <end position="175"/>
    </location>
</feature>
<proteinExistence type="predicted"/>
<dbReference type="Proteomes" id="UP000016922">
    <property type="component" value="Unassembled WGS sequence"/>
</dbReference>
<dbReference type="RefSeq" id="XP_008083626.1">
    <property type="nucleotide sequence ID" value="XM_008085435.1"/>
</dbReference>
<feature type="compositionally biased region" description="Basic and acidic residues" evidence="1">
    <location>
        <begin position="111"/>
        <end position="135"/>
    </location>
</feature>
<feature type="transmembrane region" description="Helical" evidence="2">
    <location>
        <begin position="450"/>
        <end position="472"/>
    </location>
</feature>
<dbReference type="Gene3D" id="1.10.167.10">
    <property type="entry name" value="Regulator of G-protein Signalling 4, domain 2"/>
    <property type="match status" value="1"/>
</dbReference>
<evidence type="ECO:0000313" key="3">
    <source>
        <dbReference type="EMBL" id="EPE29517.1"/>
    </source>
</evidence>
<name>S3CSV4_GLAL2</name>
<feature type="compositionally biased region" description="Polar residues" evidence="1">
    <location>
        <begin position="358"/>
        <end position="404"/>
    </location>
</feature>
<dbReference type="InterPro" id="IPR036305">
    <property type="entry name" value="RGS_sf"/>
</dbReference>
<dbReference type="AlphaFoldDB" id="S3CSV4"/>
<dbReference type="PANTHER" id="PTHR39466">
    <property type="entry name" value="RGS DOMAIN-CONTAINING PROTEIN"/>
    <property type="match status" value="1"/>
</dbReference>
<feature type="region of interest" description="Disordered" evidence="1">
    <location>
        <begin position="354"/>
        <end position="408"/>
    </location>
</feature>
<dbReference type="SUPFAM" id="SSF48097">
    <property type="entry name" value="Regulator of G-protein signaling, RGS"/>
    <property type="match status" value="1"/>
</dbReference>
<dbReference type="OrthoDB" id="3232309at2759"/>
<keyword evidence="2" id="KW-1133">Transmembrane helix</keyword>
<dbReference type="InterPro" id="IPR044926">
    <property type="entry name" value="RGS_subdomain_2"/>
</dbReference>
<dbReference type="KEGG" id="glz:GLAREA_00677"/>
<dbReference type="GeneID" id="19459735"/>
<reference evidence="3 4" key="1">
    <citation type="journal article" date="2013" name="BMC Genomics">
        <title>Genomics-driven discovery of the pneumocandin biosynthetic gene cluster in the fungus Glarea lozoyensis.</title>
        <authorList>
            <person name="Chen L."/>
            <person name="Yue Q."/>
            <person name="Zhang X."/>
            <person name="Xiang M."/>
            <person name="Wang C."/>
            <person name="Li S."/>
            <person name="Che Y."/>
            <person name="Ortiz-Lopez F.J."/>
            <person name="Bills G.F."/>
            <person name="Liu X."/>
            <person name="An Z."/>
        </authorList>
    </citation>
    <scope>NUCLEOTIDE SEQUENCE [LARGE SCALE GENOMIC DNA]</scope>
    <source>
        <strain evidence="4">ATCC 20868 / MF5171</strain>
    </source>
</reference>
<protein>
    <submittedName>
        <fullName evidence="3">Regulator of G-protein signaling, RGS</fullName>
    </submittedName>
</protein>
<dbReference type="OMA" id="NLSHKDR"/>
<feature type="transmembrane region" description="Helical" evidence="2">
    <location>
        <begin position="274"/>
        <end position="296"/>
    </location>
</feature>
<dbReference type="EMBL" id="KE145367">
    <property type="protein sequence ID" value="EPE29517.1"/>
    <property type="molecule type" value="Genomic_DNA"/>
</dbReference>
<dbReference type="eggNOG" id="ENOG502S0M5">
    <property type="taxonomic scope" value="Eukaryota"/>
</dbReference>
<dbReference type="PANTHER" id="PTHR39466:SF1">
    <property type="entry name" value="RGS DOMAIN-CONTAINING PROTEIN"/>
    <property type="match status" value="1"/>
</dbReference>
<gene>
    <name evidence="3" type="ORF">GLAREA_00677</name>
</gene>
<dbReference type="HOGENOM" id="CLU_041181_1_0_1"/>